<dbReference type="Proteomes" id="UP000054683">
    <property type="component" value="Unassembled WGS sequence"/>
</dbReference>
<protein>
    <submittedName>
        <fullName evidence="2">Uncharacterized protein</fullName>
    </submittedName>
</protein>
<feature type="region of interest" description="Disordered" evidence="1">
    <location>
        <begin position="1"/>
        <end position="22"/>
    </location>
</feature>
<dbReference type="EMBL" id="FCOK02000058">
    <property type="protein sequence ID" value="SAL58703.1"/>
    <property type="molecule type" value="Genomic_DNA"/>
</dbReference>
<evidence type="ECO:0000313" key="2">
    <source>
        <dbReference type="EMBL" id="SAL58703.1"/>
    </source>
</evidence>
<gene>
    <name evidence="2" type="ORF">AWB69_06480</name>
</gene>
<accession>A0A158IQZ0</accession>
<proteinExistence type="predicted"/>
<feature type="compositionally biased region" description="Acidic residues" evidence="1">
    <location>
        <begin position="1"/>
        <end position="11"/>
    </location>
</feature>
<sequence length="88" mass="10070">MLANDNEEEREDEARRITGRTQGRLALSVNSFSHTDSTSEPRFSASVTLGARGAWKRAEPRAAICVTERTAHRFLRKYRWVPLAVWKP</sequence>
<reference evidence="2 3" key="1">
    <citation type="submission" date="2016-01" db="EMBL/GenBank/DDBJ databases">
        <authorList>
            <person name="Oliw E.H."/>
        </authorList>
    </citation>
    <scope>NUCLEOTIDE SEQUENCE [LARGE SCALE GENOMIC DNA]</scope>
    <source>
        <strain evidence="2">LMG 27134</strain>
    </source>
</reference>
<dbReference type="AlphaFoldDB" id="A0A158IQZ0"/>
<evidence type="ECO:0000313" key="3">
    <source>
        <dbReference type="Proteomes" id="UP000054683"/>
    </source>
</evidence>
<organism evidence="2 3">
    <name type="scientific">Caballeronia udeis</name>
    <dbReference type="NCBI Taxonomy" id="1232866"/>
    <lineage>
        <taxon>Bacteria</taxon>
        <taxon>Pseudomonadati</taxon>
        <taxon>Pseudomonadota</taxon>
        <taxon>Betaproteobacteria</taxon>
        <taxon>Burkholderiales</taxon>
        <taxon>Burkholderiaceae</taxon>
        <taxon>Caballeronia</taxon>
    </lineage>
</organism>
<name>A0A158IQZ0_9BURK</name>
<evidence type="ECO:0000256" key="1">
    <source>
        <dbReference type="SAM" id="MobiDB-lite"/>
    </source>
</evidence>